<comment type="caution">
    <text evidence="1">The sequence shown here is derived from an EMBL/GenBank/DDBJ whole genome shotgun (WGS) entry which is preliminary data.</text>
</comment>
<reference evidence="1" key="1">
    <citation type="submission" date="2020-10" db="EMBL/GenBank/DDBJ databases">
        <authorList>
            <person name="Gilroy R."/>
        </authorList>
    </citation>
    <scope>NUCLEOTIDE SEQUENCE</scope>
    <source>
        <strain evidence="1">CHK184-25365</strain>
    </source>
</reference>
<proteinExistence type="predicted"/>
<dbReference type="Pfam" id="PF12675">
    <property type="entry name" value="DUF3795"/>
    <property type="match status" value="1"/>
</dbReference>
<evidence type="ECO:0000313" key="2">
    <source>
        <dbReference type="Proteomes" id="UP000886749"/>
    </source>
</evidence>
<dbReference type="AlphaFoldDB" id="A0A9D1DDP6"/>
<feature type="non-terminal residue" evidence="1">
    <location>
        <position position="78"/>
    </location>
</feature>
<sequence length="78" mass="8840">MFQMPPISCTGCSPEKQCTYGLVECTSAHDVAKCNQCPEFPCENIESLLARSQSNQKTCERLCTVEEYQRLEAAFFHK</sequence>
<evidence type="ECO:0000313" key="1">
    <source>
        <dbReference type="EMBL" id="HIR41579.1"/>
    </source>
</evidence>
<organism evidence="1 2">
    <name type="scientific">Candidatus Egerieicola pullicola</name>
    <dbReference type="NCBI Taxonomy" id="2840775"/>
    <lineage>
        <taxon>Bacteria</taxon>
        <taxon>Bacillati</taxon>
        <taxon>Bacillota</taxon>
        <taxon>Clostridia</taxon>
        <taxon>Eubacteriales</taxon>
        <taxon>Oscillospiraceae</taxon>
        <taxon>Oscillospiraceae incertae sedis</taxon>
        <taxon>Candidatus Egerieicola</taxon>
    </lineage>
</organism>
<dbReference type="EMBL" id="DVGY01000161">
    <property type="protein sequence ID" value="HIR41579.1"/>
    <property type="molecule type" value="Genomic_DNA"/>
</dbReference>
<name>A0A9D1DDP6_9FIRM</name>
<accession>A0A9D1DDP6</accession>
<gene>
    <name evidence="1" type="ORF">IAB36_07115</name>
</gene>
<dbReference type="InterPro" id="IPR024227">
    <property type="entry name" value="DUF3795"/>
</dbReference>
<reference evidence="1" key="2">
    <citation type="journal article" date="2021" name="PeerJ">
        <title>Extensive microbial diversity within the chicken gut microbiome revealed by metagenomics and culture.</title>
        <authorList>
            <person name="Gilroy R."/>
            <person name="Ravi A."/>
            <person name="Getino M."/>
            <person name="Pursley I."/>
            <person name="Horton D.L."/>
            <person name="Alikhan N.F."/>
            <person name="Baker D."/>
            <person name="Gharbi K."/>
            <person name="Hall N."/>
            <person name="Watson M."/>
            <person name="Adriaenssens E.M."/>
            <person name="Foster-Nyarko E."/>
            <person name="Jarju S."/>
            <person name="Secka A."/>
            <person name="Antonio M."/>
            <person name="Oren A."/>
            <person name="Chaudhuri R.R."/>
            <person name="La Ragione R."/>
            <person name="Hildebrand F."/>
            <person name="Pallen M.J."/>
        </authorList>
    </citation>
    <scope>NUCLEOTIDE SEQUENCE</scope>
    <source>
        <strain evidence="1">CHK184-25365</strain>
    </source>
</reference>
<protein>
    <submittedName>
        <fullName evidence="1">DUF3795 domain-containing protein</fullName>
    </submittedName>
</protein>
<dbReference type="Proteomes" id="UP000886749">
    <property type="component" value="Unassembled WGS sequence"/>
</dbReference>